<comment type="similarity">
    <text evidence="1">Belongs to the CIA30 family.</text>
</comment>
<dbReference type="OrthoDB" id="426386at2759"/>
<protein>
    <recommendedName>
        <fullName evidence="3">NADH:ubiquinone oxidoreductase intermediate-associated protein 30 domain-containing protein</fullName>
    </recommendedName>
</protein>
<comment type="caution">
    <text evidence="4">The sequence shown here is derived from an EMBL/GenBank/DDBJ whole genome shotgun (WGS) entry which is preliminary data.</text>
</comment>
<proteinExistence type="inferred from homology"/>
<dbReference type="InterPro" id="IPR039131">
    <property type="entry name" value="NDUFAF1"/>
</dbReference>
<organism evidence="4 5">
    <name type="scientific">Orbilia oligospora</name>
    <name type="common">Nematode-trapping fungus</name>
    <name type="synonym">Arthrobotrys oligospora</name>
    <dbReference type="NCBI Taxonomy" id="2813651"/>
    <lineage>
        <taxon>Eukaryota</taxon>
        <taxon>Fungi</taxon>
        <taxon>Dikarya</taxon>
        <taxon>Ascomycota</taxon>
        <taxon>Pezizomycotina</taxon>
        <taxon>Orbiliomycetes</taxon>
        <taxon>Orbiliales</taxon>
        <taxon>Orbiliaceae</taxon>
        <taxon>Orbilia</taxon>
    </lineage>
</organism>
<dbReference type="PANTHER" id="PTHR13194:SF19">
    <property type="entry name" value="NAD(P)-BINDING ROSSMANN-FOLD SUPERFAMILY PROTEIN"/>
    <property type="match status" value="1"/>
</dbReference>
<accession>A0A7C8PB06</accession>
<dbReference type="PANTHER" id="PTHR13194">
    <property type="entry name" value="COMPLEX I INTERMEDIATE-ASSOCIATED PROTEIN 30"/>
    <property type="match status" value="1"/>
</dbReference>
<dbReference type="SUPFAM" id="SSF49785">
    <property type="entry name" value="Galactose-binding domain-like"/>
    <property type="match status" value="1"/>
</dbReference>
<feature type="region of interest" description="Disordered" evidence="2">
    <location>
        <begin position="311"/>
        <end position="335"/>
    </location>
</feature>
<evidence type="ECO:0000259" key="3">
    <source>
        <dbReference type="Pfam" id="PF08547"/>
    </source>
</evidence>
<dbReference type="AlphaFoldDB" id="A0A7C8PB06"/>
<dbReference type="InterPro" id="IPR008979">
    <property type="entry name" value="Galactose-bd-like_sf"/>
</dbReference>
<sequence length="335" mass="36540">MPSSDDSSKNIIHSGKADATLRENTITDLFGGQRKWEPEHWTASDDRVRGGRSQSYLKISDDKSTAIFHGDLDITALGGAGFASQRTTGSAGGPWDLSKANGVAIGLGAIDDRIYTLVLKDTILPKRPDGRDQSTISYEFSFSVVGATNDVPSETNCGEPIPLVDLSGRPHALLLPQEADPGEKTEAPMSIVIWIPWDAFHPYYRGKRKPEDGPLDSLDKSKIKRISIMCRSMFGKQFGRFSAHVRSITAFSVPEITSIYSEALLSPLERATGVEDTEDTYIFHRSPSAATKSIPKTDKASEQGLVESLKKLQVEEKQTQTSPSIGIPQQGKSTE</sequence>
<evidence type="ECO:0000256" key="1">
    <source>
        <dbReference type="ARBA" id="ARBA00007884"/>
    </source>
</evidence>
<feature type="domain" description="NADH:ubiquinone oxidoreductase intermediate-associated protein 30" evidence="3">
    <location>
        <begin position="37"/>
        <end position="145"/>
    </location>
</feature>
<dbReference type="GO" id="GO:0051082">
    <property type="term" value="F:unfolded protein binding"/>
    <property type="evidence" value="ECO:0007669"/>
    <property type="project" value="TreeGrafter"/>
</dbReference>
<evidence type="ECO:0000256" key="2">
    <source>
        <dbReference type="SAM" id="MobiDB-lite"/>
    </source>
</evidence>
<dbReference type="Pfam" id="PF08547">
    <property type="entry name" value="CIA30"/>
    <property type="match status" value="1"/>
</dbReference>
<gene>
    <name evidence="4" type="ORF">EYR41_004688</name>
</gene>
<dbReference type="GO" id="GO:0010257">
    <property type="term" value="P:NADH dehydrogenase complex assembly"/>
    <property type="evidence" value="ECO:0007669"/>
    <property type="project" value="TreeGrafter"/>
</dbReference>
<dbReference type="Proteomes" id="UP000297595">
    <property type="component" value="Unassembled WGS sequence"/>
</dbReference>
<name>A0A7C8PB06_ORBOL</name>
<dbReference type="EMBL" id="SOZJ01000002">
    <property type="protein sequence ID" value="TGJ72820.1"/>
    <property type="molecule type" value="Genomic_DNA"/>
</dbReference>
<reference evidence="4 5" key="1">
    <citation type="submission" date="2019-03" db="EMBL/GenBank/DDBJ databases">
        <title>Nematode-trapping fungi genome.</title>
        <authorList>
            <person name="Vidal-Diez De Ulzurrun G."/>
        </authorList>
    </citation>
    <scope>NUCLEOTIDE SEQUENCE [LARGE SCALE GENOMIC DNA]</scope>
    <source>
        <strain evidence="4 5">TWF154</strain>
    </source>
</reference>
<dbReference type="InterPro" id="IPR013857">
    <property type="entry name" value="NADH-UbQ_OxRdtase-assoc_prot30"/>
</dbReference>
<evidence type="ECO:0000313" key="5">
    <source>
        <dbReference type="Proteomes" id="UP000297595"/>
    </source>
</evidence>
<evidence type="ECO:0000313" key="4">
    <source>
        <dbReference type="EMBL" id="TGJ72820.1"/>
    </source>
</evidence>